<gene>
    <name evidence="2" type="ORF">QE152_g38583</name>
</gene>
<evidence type="ECO:0000313" key="3">
    <source>
        <dbReference type="Proteomes" id="UP001458880"/>
    </source>
</evidence>
<name>A0AAW1HXJ4_POPJA</name>
<sequence>MGLQYSKVFQRCTNHLYKLAPIFARNVQIREVATIKLYQEQKFARNVQIREVATIKLYQEQKYASYCIWCNRKSKNRKSISKHEQMVAHWRVRLTAAELQELADNLNLDESDVDDNILCDTEEDEDDCGVNEQGLGTYHNQILGTESEDDQANESSDDDLPLINLLPSGKKNT</sequence>
<dbReference type="EMBL" id="JASPKY010000847">
    <property type="protein sequence ID" value="KAK9681086.1"/>
    <property type="molecule type" value="Genomic_DNA"/>
</dbReference>
<dbReference type="AlphaFoldDB" id="A0AAW1HXJ4"/>
<proteinExistence type="predicted"/>
<organism evidence="2 3">
    <name type="scientific">Popillia japonica</name>
    <name type="common">Japanese beetle</name>
    <dbReference type="NCBI Taxonomy" id="7064"/>
    <lineage>
        <taxon>Eukaryota</taxon>
        <taxon>Metazoa</taxon>
        <taxon>Ecdysozoa</taxon>
        <taxon>Arthropoda</taxon>
        <taxon>Hexapoda</taxon>
        <taxon>Insecta</taxon>
        <taxon>Pterygota</taxon>
        <taxon>Neoptera</taxon>
        <taxon>Endopterygota</taxon>
        <taxon>Coleoptera</taxon>
        <taxon>Polyphaga</taxon>
        <taxon>Scarabaeiformia</taxon>
        <taxon>Scarabaeidae</taxon>
        <taxon>Rutelinae</taxon>
        <taxon>Popillia</taxon>
    </lineage>
</organism>
<comment type="caution">
    <text evidence="2">The sequence shown here is derived from an EMBL/GenBank/DDBJ whole genome shotgun (WGS) entry which is preliminary data.</text>
</comment>
<evidence type="ECO:0000256" key="1">
    <source>
        <dbReference type="SAM" id="MobiDB-lite"/>
    </source>
</evidence>
<protein>
    <submittedName>
        <fullName evidence="2">Uncharacterized protein</fullName>
    </submittedName>
</protein>
<accession>A0AAW1HXJ4</accession>
<feature type="compositionally biased region" description="Acidic residues" evidence="1">
    <location>
        <begin position="147"/>
        <end position="160"/>
    </location>
</feature>
<feature type="region of interest" description="Disordered" evidence="1">
    <location>
        <begin position="147"/>
        <end position="173"/>
    </location>
</feature>
<dbReference type="Proteomes" id="UP001458880">
    <property type="component" value="Unassembled WGS sequence"/>
</dbReference>
<evidence type="ECO:0000313" key="2">
    <source>
        <dbReference type="EMBL" id="KAK9681086.1"/>
    </source>
</evidence>
<reference evidence="2 3" key="1">
    <citation type="journal article" date="2024" name="BMC Genomics">
        <title>De novo assembly and annotation of Popillia japonica's genome with initial clues to its potential as an invasive pest.</title>
        <authorList>
            <person name="Cucini C."/>
            <person name="Boschi S."/>
            <person name="Funari R."/>
            <person name="Cardaioli E."/>
            <person name="Iannotti N."/>
            <person name="Marturano G."/>
            <person name="Paoli F."/>
            <person name="Bruttini M."/>
            <person name="Carapelli A."/>
            <person name="Frati F."/>
            <person name="Nardi F."/>
        </authorList>
    </citation>
    <scope>NUCLEOTIDE SEQUENCE [LARGE SCALE GENOMIC DNA]</scope>
    <source>
        <strain evidence="2">DMR45628</strain>
    </source>
</reference>
<keyword evidence="3" id="KW-1185">Reference proteome</keyword>